<dbReference type="PROSITE" id="PS51419">
    <property type="entry name" value="RAB"/>
    <property type="match status" value="1"/>
</dbReference>
<evidence type="ECO:0000313" key="19">
    <source>
        <dbReference type="EMBL" id="PVD24406.1"/>
    </source>
</evidence>
<keyword evidence="20" id="KW-1185">Reference proteome</keyword>
<evidence type="ECO:0000256" key="6">
    <source>
        <dbReference type="ARBA" id="ARBA00022475"/>
    </source>
</evidence>
<feature type="binding site" evidence="17">
    <location>
        <position position="50"/>
    </location>
    <ligand>
        <name>Mg(2+)</name>
        <dbReference type="ChEBI" id="CHEBI:18420"/>
    </ligand>
</feature>
<evidence type="ECO:0000256" key="8">
    <source>
        <dbReference type="ARBA" id="ARBA00022707"/>
    </source>
</evidence>
<comment type="similarity">
    <text evidence="4 18">Belongs to the small GTPase superfamily. Arf family.</text>
</comment>
<dbReference type="GO" id="GO:0046872">
    <property type="term" value="F:metal ion binding"/>
    <property type="evidence" value="ECO:0007669"/>
    <property type="project" value="UniProtKB-KW"/>
</dbReference>
<evidence type="ECO:0000256" key="16">
    <source>
        <dbReference type="PIRSR" id="PIRSR606689-1"/>
    </source>
</evidence>
<keyword evidence="17" id="KW-0460">Magnesium</keyword>
<name>A0A2T7NTD9_POMCA</name>
<comment type="subcellular location">
    <subcellularLocation>
        <location evidence="3">Cell projection</location>
        <location evidence="3">Cilium membrane</location>
        <topology evidence="3">Peripheral membrane protein</topology>
        <orientation evidence="3">Cytoplasmic side</orientation>
    </subcellularLocation>
    <subcellularLocation>
        <location evidence="2">Cytoplasm</location>
        <location evidence="2">Cytoskeleton</location>
        <location evidence="2">Cilium axoneme</location>
    </subcellularLocation>
    <subcellularLocation>
        <location evidence="1">Cytoplasm</location>
        <location evidence="1">Cytoskeleton</location>
        <location evidence="1">Cilium basal body</location>
    </subcellularLocation>
</comment>
<dbReference type="SMART" id="SM00178">
    <property type="entry name" value="SAR"/>
    <property type="match status" value="1"/>
</dbReference>
<evidence type="ECO:0000256" key="5">
    <source>
        <dbReference type="ARBA" id="ARBA00019766"/>
    </source>
</evidence>
<dbReference type="GO" id="GO:0005525">
    <property type="term" value="F:GTP binding"/>
    <property type="evidence" value="ECO:0007669"/>
    <property type="project" value="UniProtKB-KW"/>
</dbReference>
<dbReference type="CDD" id="cd04157">
    <property type="entry name" value="Arl6"/>
    <property type="match status" value="1"/>
</dbReference>
<proteinExistence type="inferred from homology"/>
<evidence type="ECO:0000256" key="3">
    <source>
        <dbReference type="ARBA" id="ARBA00004522"/>
    </source>
</evidence>
<keyword evidence="10" id="KW-0970">Cilium biogenesis/degradation</keyword>
<dbReference type="NCBIfam" id="TIGR00231">
    <property type="entry name" value="small_GTP"/>
    <property type="match status" value="1"/>
</dbReference>
<dbReference type="InterPro" id="IPR041839">
    <property type="entry name" value="Arl6"/>
</dbReference>
<dbReference type="GO" id="GO:0003924">
    <property type="term" value="F:GTPase activity"/>
    <property type="evidence" value="ECO:0007669"/>
    <property type="project" value="InterPro"/>
</dbReference>
<evidence type="ECO:0000256" key="14">
    <source>
        <dbReference type="ARBA" id="ARBA00023273"/>
    </source>
</evidence>
<keyword evidence="15" id="KW-0449">Lipoprotein</keyword>
<evidence type="ECO:0000313" key="20">
    <source>
        <dbReference type="Proteomes" id="UP000245119"/>
    </source>
</evidence>
<dbReference type="Pfam" id="PF00025">
    <property type="entry name" value="Arf"/>
    <property type="match status" value="1"/>
</dbReference>
<dbReference type="PANTHER" id="PTHR11711">
    <property type="entry name" value="ADP RIBOSYLATION FACTOR-RELATED"/>
    <property type="match status" value="1"/>
</dbReference>
<protein>
    <recommendedName>
        <fullName evidence="5">ADP-ribosylation factor-like protein 6</fullName>
    </recommendedName>
</protein>
<evidence type="ECO:0000256" key="17">
    <source>
        <dbReference type="PIRSR" id="PIRSR606689-2"/>
    </source>
</evidence>
<feature type="binding site" evidence="16">
    <location>
        <begin position="130"/>
        <end position="133"/>
    </location>
    <ligand>
        <name>GTP</name>
        <dbReference type="ChEBI" id="CHEBI:37565"/>
    </ligand>
</feature>
<reference evidence="19 20" key="1">
    <citation type="submission" date="2018-04" db="EMBL/GenBank/DDBJ databases">
        <title>The genome of golden apple snail Pomacea canaliculata provides insight into stress tolerance and invasive adaptation.</title>
        <authorList>
            <person name="Liu C."/>
            <person name="Liu B."/>
            <person name="Ren Y."/>
            <person name="Zhang Y."/>
            <person name="Wang H."/>
            <person name="Li S."/>
            <person name="Jiang F."/>
            <person name="Yin L."/>
            <person name="Zhang G."/>
            <person name="Qian W."/>
            <person name="Fan W."/>
        </authorList>
    </citation>
    <scope>NUCLEOTIDE SEQUENCE [LARGE SCALE GENOMIC DNA]</scope>
    <source>
        <strain evidence="19">SZHN2017</strain>
        <tissue evidence="19">Muscle</tissue>
    </source>
</reference>
<evidence type="ECO:0000256" key="2">
    <source>
        <dbReference type="ARBA" id="ARBA00004430"/>
    </source>
</evidence>
<keyword evidence="12" id="KW-0472">Membrane</keyword>
<dbReference type="AlphaFoldDB" id="A0A2T7NTD9"/>
<evidence type="ECO:0000256" key="1">
    <source>
        <dbReference type="ARBA" id="ARBA00004120"/>
    </source>
</evidence>
<sequence>MGFFDTLAQWLGVKKREVNVLVVGLDNSGKSTIINHFKPNDAKNHDIVPTVGFNVERFKSKSLAFTAFDMSGQGRYRNLWEHYYRECHGIIFVIDSSDKLRMVVAKDELDALLQHPDLKNRRIPILFFANKMDLRESVSSVKCSSLMGLENLRDKPWHICASNAVTGEGLSEGVDWLTDQIKDLIVSRKK</sequence>
<feature type="binding site" evidence="16">
    <location>
        <position position="72"/>
    </location>
    <ligand>
        <name>GTP</name>
        <dbReference type="ChEBI" id="CHEBI:37565"/>
    </ligand>
</feature>
<dbReference type="EMBL" id="PZQS01000009">
    <property type="protein sequence ID" value="PVD24406.1"/>
    <property type="molecule type" value="Genomic_DNA"/>
</dbReference>
<dbReference type="OMA" id="NKPWHIC"/>
<evidence type="ECO:0000256" key="12">
    <source>
        <dbReference type="ARBA" id="ARBA00023136"/>
    </source>
</evidence>
<dbReference type="Proteomes" id="UP000245119">
    <property type="component" value="Linkage Group LG9"/>
</dbReference>
<dbReference type="GO" id="GO:0060170">
    <property type="term" value="C:ciliary membrane"/>
    <property type="evidence" value="ECO:0007669"/>
    <property type="project" value="UniProtKB-SubCell"/>
</dbReference>
<evidence type="ECO:0000256" key="7">
    <source>
        <dbReference type="ARBA" id="ARBA00022490"/>
    </source>
</evidence>
<dbReference type="SMART" id="SM00177">
    <property type="entry name" value="ARF"/>
    <property type="match status" value="1"/>
</dbReference>
<dbReference type="PRINTS" id="PR00328">
    <property type="entry name" value="SAR1GTPBP"/>
</dbReference>
<keyword evidence="11 16" id="KW-0342">GTP-binding</keyword>
<dbReference type="InterPro" id="IPR005225">
    <property type="entry name" value="Small_GTP-bd"/>
</dbReference>
<keyword evidence="14" id="KW-0966">Cell projection</keyword>
<feature type="binding site" evidence="17">
    <location>
        <position position="31"/>
    </location>
    <ligand>
        <name>Mg(2+)</name>
        <dbReference type="ChEBI" id="CHEBI:18420"/>
    </ligand>
</feature>
<evidence type="ECO:0000256" key="15">
    <source>
        <dbReference type="ARBA" id="ARBA00023288"/>
    </source>
</evidence>
<dbReference type="FunFam" id="3.40.50.300:FF:000457">
    <property type="entry name" value="ADP-ribosylation factor-like protein 6"/>
    <property type="match status" value="1"/>
</dbReference>
<keyword evidence="17" id="KW-0479">Metal-binding</keyword>
<comment type="caution">
    <text evidence="19">The sequence shown here is derived from an EMBL/GenBank/DDBJ whole genome shotgun (WGS) entry which is preliminary data.</text>
</comment>
<dbReference type="Gene3D" id="3.40.50.300">
    <property type="entry name" value="P-loop containing nucleotide triphosphate hydrolases"/>
    <property type="match status" value="1"/>
</dbReference>
<gene>
    <name evidence="19" type="ORF">C0Q70_14888</name>
</gene>
<evidence type="ECO:0000256" key="13">
    <source>
        <dbReference type="ARBA" id="ARBA00023212"/>
    </source>
</evidence>
<evidence type="ECO:0000256" key="18">
    <source>
        <dbReference type="RuleBase" id="RU003925"/>
    </source>
</evidence>
<dbReference type="PROSITE" id="PS51417">
    <property type="entry name" value="ARF"/>
    <property type="match status" value="1"/>
</dbReference>
<feature type="binding site" evidence="16">
    <location>
        <begin position="24"/>
        <end position="31"/>
    </location>
    <ligand>
        <name>GTP</name>
        <dbReference type="ChEBI" id="CHEBI:37565"/>
    </ligand>
</feature>
<dbReference type="OrthoDB" id="442317at2759"/>
<dbReference type="InterPro" id="IPR024156">
    <property type="entry name" value="Small_GTPase_ARF"/>
</dbReference>
<evidence type="ECO:0000256" key="4">
    <source>
        <dbReference type="ARBA" id="ARBA00010290"/>
    </source>
</evidence>
<accession>A0A2T7NTD9</accession>
<keyword evidence="9 16" id="KW-0547">Nucleotide-binding</keyword>
<keyword evidence="7" id="KW-0963">Cytoplasm</keyword>
<dbReference type="SMART" id="SM00175">
    <property type="entry name" value="RAB"/>
    <property type="match status" value="1"/>
</dbReference>
<dbReference type="InterPro" id="IPR027417">
    <property type="entry name" value="P-loop_NTPase"/>
</dbReference>
<keyword evidence="8" id="KW-0519">Myristate</keyword>
<evidence type="ECO:0000256" key="10">
    <source>
        <dbReference type="ARBA" id="ARBA00022794"/>
    </source>
</evidence>
<organism evidence="19 20">
    <name type="scientific">Pomacea canaliculata</name>
    <name type="common">Golden apple snail</name>
    <dbReference type="NCBI Taxonomy" id="400727"/>
    <lineage>
        <taxon>Eukaryota</taxon>
        <taxon>Metazoa</taxon>
        <taxon>Spiralia</taxon>
        <taxon>Lophotrochozoa</taxon>
        <taxon>Mollusca</taxon>
        <taxon>Gastropoda</taxon>
        <taxon>Caenogastropoda</taxon>
        <taxon>Architaenioglossa</taxon>
        <taxon>Ampullarioidea</taxon>
        <taxon>Ampullariidae</taxon>
        <taxon>Pomacea</taxon>
    </lineage>
</organism>
<evidence type="ECO:0000256" key="11">
    <source>
        <dbReference type="ARBA" id="ARBA00023134"/>
    </source>
</evidence>
<keyword evidence="6" id="KW-1003">Cell membrane</keyword>
<evidence type="ECO:0000256" key="9">
    <source>
        <dbReference type="ARBA" id="ARBA00022741"/>
    </source>
</evidence>
<dbReference type="GO" id="GO:0005930">
    <property type="term" value="C:axoneme"/>
    <property type="evidence" value="ECO:0007669"/>
    <property type="project" value="UniProtKB-SubCell"/>
</dbReference>
<dbReference type="GO" id="GO:0030030">
    <property type="term" value="P:cell projection organization"/>
    <property type="evidence" value="ECO:0007669"/>
    <property type="project" value="UniProtKB-KW"/>
</dbReference>
<dbReference type="STRING" id="400727.A0A2T7NTD9"/>
<dbReference type="InterPro" id="IPR006689">
    <property type="entry name" value="Small_GTPase_ARF/SAR"/>
</dbReference>
<dbReference type="SUPFAM" id="SSF52540">
    <property type="entry name" value="P-loop containing nucleoside triphosphate hydrolases"/>
    <property type="match status" value="1"/>
</dbReference>
<keyword evidence="13" id="KW-0206">Cytoskeleton</keyword>